<dbReference type="HOGENOM" id="CLU_213007_0_0_2"/>
<accession>A0B9B6</accession>
<evidence type="ECO:0000313" key="2">
    <source>
        <dbReference type="EMBL" id="ABK15297.1"/>
    </source>
</evidence>
<gene>
    <name evidence="1" type="ordered locus">Mthe_1518</name>
    <name evidence="2" type="ordered locus">Mthe_1525</name>
    <name evidence="3" type="ordered locus">Mthe_1532</name>
</gene>
<protein>
    <submittedName>
        <fullName evidence="1">Uncharacterized protein</fullName>
    </submittedName>
</protein>
<dbReference type="AlphaFoldDB" id="A0B9B6"/>
<dbReference type="EMBL" id="CP000477">
    <property type="protein sequence ID" value="ABK15297.1"/>
    <property type="molecule type" value="Genomic_DNA"/>
</dbReference>
<dbReference type="KEGG" id="mtp:Mthe_1532"/>
<evidence type="ECO:0000313" key="1">
    <source>
        <dbReference type="EMBL" id="ABK15290.1"/>
    </source>
</evidence>
<dbReference type="KEGG" id="mtp:Mthe_1518"/>
<reference evidence="1 4" key="1">
    <citation type="submission" date="2006-10" db="EMBL/GenBank/DDBJ databases">
        <title>Complete sequence of Methanosaeta thermophila PT.</title>
        <authorList>
            <consortium name="US DOE Joint Genome Institute"/>
            <person name="Copeland A."/>
            <person name="Lucas S."/>
            <person name="Lapidus A."/>
            <person name="Barry K."/>
            <person name="Detter J.C."/>
            <person name="Glavina del Rio T."/>
            <person name="Hammon N."/>
            <person name="Israni S."/>
            <person name="Pitluck S."/>
            <person name="Chain P."/>
            <person name="Malfatti S."/>
            <person name="Shin M."/>
            <person name="Vergez L."/>
            <person name="Schmutz J."/>
            <person name="Larimer F."/>
            <person name="Land M."/>
            <person name="Hauser L."/>
            <person name="Kyrpides N."/>
            <person name="Kim E."/>
            <person name="Smith K.S."/>
            <person name="Ingram-Smith C."/>
            <person name="Richardson P."/>
        </authorList>
    </citation>
    <scope>NUCLEOTIDE SEQUENCE [LARGE SCALE GENOMIC DNA]</scope>
    <source>
        <strain evidence="4">DSM 6194 / JCM 14653 / NBRC 101360 / PT</strain>
        <strain evidence="1">PT</strain>
    </source>
</reference>
<organism evidence="1 4">
    <name type="scientific">Methanothrix thermoacetophila (strain DSM 6194 / JCM 14653 / NBRC 101360 / PT)</name>
    <name type="common">Methanosaeta thermophila</name>
    <dbReference type="NCBI Taxonomy" id="349307"/>
    <lineage>
        <taxon>Archaea</taxon>
        <taxon>Methanobacteriati</taxon>
        <taxon>Methanobacteriota</taxon>
        <taxon>Stenosarchaea group</taxon>
        <taxon>Methanomicrobia</taxon>
        <taxon>Methanotrichales</taxon>
        <taxon>Methanotrichaceae</taxon>
        <taxon>Methanothrix</taxon>
    </lineage>
</organism>
<dbReference type="Proteomes" id="UP000000674">
    <property type="component" value="Chromosome"/>
</dbReference>
<dbReference type="KEGG" id="mtp:Mthe_1525"/>
<evidence type="ECO:0000313" key="4">
    <source>
        <dbReference type="Proteomes" id="UP000000674"/>
    </source>
</evidence>
<proteinExistence type="predicted"/>
<sequence length="54" mass="5801">MISVCAVGGPPDMGDPESFFPTDYVCRSCGHKFKGIGVGPRCPSCHSDDVERVR</sequence>
<dbReference type="EMBL" id="CP000477">
    <property type="protein sequence ID" value="ABK15290.1"/>
    <property type="molecule type" value="Genomic_DNA"/>
</dbReference>
<name>A0B9B6_METTP</name>
<evidence type="ECO:0000313" key="3">
    <source>
        <dbReference type="EMBL" id="ABK15304.1"/>
    </source>
</evidence>
<keyword evidence="4" id="KW-1185">Reference proteome</keyword>
<dbReference type="EMBL" id="CP000477">
    <property type="protein sequence ID" value="ABK15304.1"/>
    <property type="molecule type" value="Genomic_DNA"/>
</dbReference>